<dbReference type="Pfam" id="PF00011">
    <property type="entry name" value="HSP20"/>
    <property type="match status" value="1"/>
</dbReference>
<protein>
    <submittedName>
        <fullName evidence="4">Heat-shock protein</fullName>
    </submittedName>
</protein>
<evidence type="ECO:0000256" key="2">
    <source>
        <dbReference type="RuleBase" id="RU003616"/>
    </source>
</evidence>
<dbReference type="Proteomes" id="UP000224563">
    <property type="component" value="Unassembled WGS sequence"/>
</dbReference>
<reference evidence="4 5" key="2">
    <citation type="submission" date="2017-10" db="EMBL/GenBank/DDBJ databases">
        <authorList>
            <person name="Banno H."/>
            <person name="Chua N.-H."/>
        </authorList>
    </citation>
    <scope>NUCLEOTIDE SEQUENCE [LARGE SCALE GENOMIC DNA]</scope>
    <source>
        <strain evidence="4 5">JK623</strain>
    </source>
</reference>
<dbReference type="EMBL" id="PDYG01000028">
    <property type="protein sequence ID" value="PHU37840.1"/>
    <property type="molecule type" value="Genomic_DNA"/>
</dbReference>
<dbReference type="InterPro" id="IPR008978">
    <property type="entry name" value="HSP20-like_chaperone"/>
</dbReference>
<dbReference type="Gene3D" id="2.60.40.790">
    <property type="match status" value="1"/>
</dbReference>
<dbReference type="PANTHER" id="PTHR11527">
    <property type="entry name" value="HEAT-SHOCK PROTEIN 20 FAMILY MEMBER"/>
    <property type="match status" value="1"/>
</dbReference>
<sequence length="147" mass="17503">MLLANRNNNLFDTFFNDDWFTNPWFDGRKASEAYHQMMRTDVQEDEKGYQLEMELPGYTKDEISATLEDGYMTITAEKKDESEDHKDKNYIRKERYYGKCQRTFYVGTEVEENDIHAGFQHGILTIQIPKKEPKPQVEQQRYIQIEG</sequence>
<evidence type="ECO:0000313" key="5">
    <source>
        <dbReference type="Proteomes" id="UP000224563"/>
    </source>
</evidence>
<dbReference type="RefSeq" id="WP_099385982.1">
    <property type="nucleotide sequence ID" value="NZ_JANSWH010000078.1"/>
</dbReference>
<keyword evidence="5" id="KW-1185">Reference proteome</keyword>
<reference evidence="4 5" key="1">
    <citation type="submission" date="2017-10" db="EMBL/GenBank/DDBJ databases">
        <title>Resolving the taxonomy of Roseburia spp., Eubacterium rectale and Agathobacter spp. through phylogenomic analysis.</title>
        <authorList>
            <person name="Sheridan P.O."/>
            <person name="Walker A.W."/>
            <person name="Duncan S.H."/>
            <person name="Scott K.P."/>
            <person name="Toole P.W.O."/>
            <person name="Luis P."/>
            <person name="Flint H.J."/>
        </authorList>
    </citation>
    <scope>NUCLEOTIDE SEQUENCE [LARGE SCALE GENOMIC DNA]</scope>
    <source>
        <strain evidence="4 5">JK623</strain>
    </source>
</reference>
<accession>A0A2G3E3V9</accession>
<dbReference type="InterPro" id="IPR002068">
    <property type="entry name" value="A-crystallin/Hsp20_dom"/>
</dbReference>
<evidence type="ECO:0000313" key="4">
    <source>
        <dbReference type="EMBL" id="PHU37840.1"/>
    </source>
</evidence>
<dbReference type="AlphaFoldDB" id="A0A2G3E3V9"/>
<comment type="caution">
    <text evidence="4">The sequence shown here is derived from an EMBL/GenBank/DDBJ whole genome shotgun (WGS) entry which is preliminary data.</text>
</comment>
<dbReference type="SUPFAM" id="SSF49764">
    <property type="entry name" value="HSP20-like chaperones"/>
    <property type="match status" value="1"/>
</dbReference>
<feature type="domain" description="SHSP" evidence="3">
    <location>
        <begin position="28"/>
        <end position="146"/>
    </location>
</feature>
<evidence type="ECO:0000259" key="3">
    <source>
        <dbReference type="PROSITE" id="PS01031"/>
    </source>
</evidence>
<proteinExistence type="inferred from homology"/>
<name>A0A2G3E3V9_9FIRM</name>
<comment type="similarity">
    <text evidence="1 2">Belongs to the small heat shock protein (HSP20) family.</text>
</comment>
<dbReference type="PROSITE" id="PS01031">
    <property type="entry name" value="SHSP"/>
    <property type="match status" value="1"/>
</dbReference>
<dbReference type="InterPro" id="IPR031107">
    <property type="entry name" value="Small_HSP"/>
</dbReference>
<dbReference type="CDD" id="cd06471">
    <property type="entry name" value="ACD_LpsHSP_like"/>
    <property type="match status" value="1"/>
</dbReference>
<gene>
    <name evidence="4" type="ORF">CSX02_05840</name>
</gene>
<evidence type="ECO:0000256" key="1">
    <source>
        <dbReference type="PROSITE-ProRule" id="PRU00285"/>
    </source>
</evidence>
<organism evidence="4 5">
    <name type="scientific">Agathobacter ruminis</name>
    <dbReference type="NCBI Taxonomy" id="1712665"/>
    <lineage>
        <taxon>Bacteria</taxon>
        <taxon>Bacillati</taxon>
        <taxon>Bacillota</taxon>
        <taxon>Clostridia</taxon>
        <taxon>Lachnospirales</taxon>
        <taxon>Lachnospiraceae</taxon>
        <taxon>Agathobacter</taxon>
    </lineage>
</organism>